<dbReference type="SUPFAM" id="SSF46785">
    <property type="entry name" value="Winged helix' DNA-binding domain"/>
    <property type="match status" value="1"/>
</dbReference>
<dbReference type="Pfam" id="PF03466">
    <property type="entry name" value="LysR_substrate"/>
    <property type="match status" value="1"/>
</dbReference>
<evidence type="ECO:0000256" key="4">
    <source>
        <dbReference type="ARBA" id="ARBA00023163"/>
    </source>
</evidence>
<dbReference type="OrthoDB" id="9813056at2"/>
<dbReference type="GO" id="GO:0006351">
    <property type="term" value="P:DNA-templated transcription"/>
    <property type="evidence" value="ECO:0007669"/>
    <property type="project" value="TreeGrafter"/>
</dbReference>
<dbReference type="GO" id="GO:0003700">
    <property type="term" value="F:DNA-binding transcription factor activity"/>
    <property type="evidence" value="ECO:0007669"/>
    <property type="project" value="InterPro"/>
</dbReference>
<evidence type="ECO:0000256" key="1">
    <source>
        <dbReference type="ARBA" id="ARBA00009437"/>
    </source>
</evidence>
<proteinExistence type="inferred from homology"/>
<evidence type="ECO:0000313" key="6">
    <source>
        <dbReference type="EMBL" id="PAA11323.1"/>
    </source>
</evidence>
<dbReference type="Gene3D" id="3.40.190.290">
    <property type="match status" value="1"/>
</dbReference>
<dbReference type="InterPro" id="IPR058163">
    <property type="entry name" value="LysR-type_TF_proteobact-type"/>
</dbReference>
<dbReference type="EMBL" id="NQKQ01000012">
    <property type="protein sequence ID" value="PAA11323.1"/>
    <property type="molecule type" value="Genomic_DNA"/>
</dbReference>
<dbReference type="GO" id="GO:0043565">
    <property type="term" value="F:sequence-specific DNA binding"/>
    <property type="evidence" value="ECO:0007669"/>
    <property type="project" value="TreeGrafter"/>
</dbReference>
<reference evidence="6 7" key="1">
    <citation type="submission" date="2017-08" db="EMBL/GenBank/DDBJ databases">
        <title>Genomic and metabolic characterisation of spoilage-associated Pseudomonas species.</title>
        <authorList>
            <person name="Stanborough T."/>
            <person name="Fegan N."/>
            <person name="Powell S.M."/>
            <person name="Singh T."/>
            <person name="Tamplin M.L."/>
            <person name="Chandry P.S."/>
        </authorList>
    </citation>
    <scope>NUCLEOTIDE SEQUENCE [LARGE SCALE GENOMIC DNA]</scope>
    <source>
        <strain evidence="6 7">F1801</strain>
    </source>
</reference>
<dbReference type="PROSITE" id="PS50931">
    <property type="entry name" value="HTH_LYSR"/>
    <property type="match status" value="1"/>
</dbReference>
<dbReference type="Gene3D" id="1.10.10.10">
    <property type="entry name" value="Winged helix-like DNA-binding domain superfamily/Winged helix DNA-binding domain"/>
    <property type="match status" value="1"/>
</dbReference>
<dbReference type="FunFam" id="1.10.10.10:FF:000001">
    <property type="entry name" value="LysR family transcriptional regulator"/>
    <property type="match status" value="1"/>
</dbReference>
<evidence type="ECO:0000313" key="7">
    <source>
        <dbReference type="Proteomes" id="UP000215861"/>
    </source>
</evidence>
<feature type="domain" description="HTH lysR-type" evidence="5">
    <location>
        <begin position="4"/>
        <end position="61"/>
    </location>
</feature>
<dbReference type="InterPro" id="IPR036390">
    <property type="entry name" value="WH_DNA-bd_sf"/>
</dbReference>
<evidence type="ECO:0000259" key="5">
    <source>
        <dbReference type="PROSITE" id="PS50931"/>
    </source>
</evidence>
<organism evidence="6 7">
    <name type="scientific">Pseudomonas fragi</name>
    <dbReference type="NCBI Taxonomy" id="296"/>
    <lineage>
        <taxon>Bacteria</taxon>
        <taxon>Pseudomonadati</taxon>
        <taxon>Pseudomonadota</taxon>
        <taxon>Gammaproteobacteria</taxon>
        <taxon>Pseudomonadales</taxon>
        <taxon>Pseudomonadaceae</taxon>
        <taxon>Pseudomonas</taxon>
    </lineage>
</organism>
<protein>
    <submittedName>
        <fullName evidence="6">LysR family transcriptional regulator</fullName>
    </submittedName>
</protein>
<dbReference type="PANTHER" id="PTHR30537:SF1">
    <property type="entry name" value="HTH-TYPE TRANSCRIPTIONAL REGULATOR PGRR"/>
    <property type="match status" value="1"/>
</dbReference>
<keyword evidence="4" id="KW-0804">Transcription</keyword>
<dbReference type="Pfam" id="PF00126">
    <property type="entry name" value="HTH_1"/>
    <property type="match status" value="1"/>
</dbReference>
<dbReference type="CDD" id="cd08474">
    <property type="entry name" value="PBP2_CrgA_like_5"/>
    <property type="match status" value="1"/>
</dbReference>
<dbReference type="Proteomes" id="UP000215861">
    <property type="component" value="Unassembled WGS sequence"/>
</dbReference>
<name>A0A267AFC0_PSEFR</name>
<dbReference type="AlphaFoldDB" id="A0A267AFC0"/>
<dbReference type="InterPro" id="IPR036388">
    <property type="entry name" value="WH-like_DNA-bd_sf"/>
</dbReference>
<evidence type="ECO:0000256" key="2">
    <source>
        <dbReference type="ARBA" id="ARBA00023015"/>
    </source>
</evidence>
<keyword evidence="2" id="KW-0805">Transcription regulation</keyword>
<dbReference type="SUPFAM" id="SSF53850">
    <property type="entry name" value="Periplasmic binding protein-like II"/>
    <property type="match status" value="1"/>
</dbReference>
<dbReference type="PANTHER" id="PTHR30537">
    <property type="entry name" value="HTH-TYPE TRANSCRIPTIONAL REGULATOR"/>
    <property type="match status" value="1"/>
</dbReference>
<comment type="similarity">
    <text evidence="1">Belongs to the LysR transcriptional regulatory family.</text>
</comment>
<dbReference type="InterPro" id="IPR000847">
    <property type="entry name" value="LysR_HTH_N"/>
</dbReference>
<comment type="caution">
    <text evidence="6">The sequence shown here is derived from an EMBL/GenBank/DDBJ whole genome shotgun (WGS) entry which is preliminary data.</text>
</comment>
<dbReference type="InterPro" id="IPR005119">
    <property type="entry name" value="LysR_subst-bd"/>
</dbReference>
<dbReference type="RefSeq" id="WP_095036953.1">
    <property type="nucleotide sequence ID" value="NZ_NQKQ01000012.1"/>
</dbReference>
<keyword evidence="3" id="KW-0238">DNA-binding</keyword>
<gene>
    <name evidence="6" type="ORF">CJU81_13030</name>
</gene>
<evidence type="ECO:0000256" key="3">
    <source>
        <dbReference type="ARBA" id="ARBA00023125"/>
    </source>
</evidence>
<accession>A0A267AFC0</accession>
<sequence>MIRPDLPGLTAFIAIAEHRSFSGAARVLGVSSSALSHSMRNLEARLQMRLFNRTTRSVSLTEAGEQLLRGVRPLMNDLTSVINEVTSERISPSGSIRVSASESSFLPLIRHVVPDFVRCYPHINIEFVADNRLQDIVGDGFDAGIRLIDDVPRDMIAIRFGPDLRFAAVASPDYLEQHPAPKQPQDLKAHRCIRFRFTSGGLFRWDFKCAGQSLSLDVEGPITLDNINLMVEAALAGAGVAWVPVTTVAEHLRDGRLINLLPQWSPNYSGLCLYYPANRHPPIALRLFAQAVREWSSRVGTD</sequence>